<dbReference type="eggNOG" id="KOG1371">
    <property type="taxonomic scope" value="Eukaryota"/>
</dbReference>
<comment type="catalytic activity">
    <reaction evidence="1">
        <text>UDP-N-acetyl-alpha-D-glucosamine = UDP-N-acetyl-alpha-D-galactosamine</text>
        <dbReference type="Rhea" id="RHEA:20517"/>
        <dbReference type="ChEBI" id="CHEBI:57705"/>
        <dbReference type="ChEBI" id="CHEBI:67138"/>
        <dbReference type="EC" id="5.1.3.7"/>
    </reaction>
</comment>
<dbReference type="VEuPathDB" id="VectorBase:ADAR2_009107"/>
<dbReference type="OMA" id="GNTHHAP"/>
<dbReference type="VEuPathDB" id="VectorBase:ADAR2_002375"/>
<name>W5JMK9_ANODA</name>
<reference evidence="11" key="2">
    <citation type="submission" date="2010-05" db="EMBL/GenBank/DDBJ databases">
        <authorList>
            <person name="Almeida L.G."/>
            <person name="Nicolas M.F."/>
            <person name="Souza R.C."/>
            <person name="Vasconcelos A.T.R."/>
        </authorList>
    </citation>
    <scope>NUCLEOTIDE SEQUENCE</scope>
</reference>
<keyword evidence="6" id="KW-0119">Carbohydrate metabolism</keyword>
<gene>
    <name evidence="11" type="ORF">AND_004125</name>
</gene>
<keyword evidence="5" id="KW-0520">NAD</keyword>
<dbReference type="NCBIfam" id="TIGR01179">
    <property type="entry name" value="galE"/>
    <property type="match status" value="1"/>
</dbReference>
<dbReference type="GO" id="GO:0003974">
    <property type="term" value="F:UDP-N-acetylglucosamine 4-epimerase activity"/>
    <property type="evidence" value="ECO:0007669"/>
    <property type="project" value="UniProtKB-EC"/>
</dbReference>
<dbReference type="InterPro" id="IPR016040">
    <property type="entry name" value="NAD(P)-bd_dom"/>
</dbReference>
<evidence type="ECO:0000313" key="13">
    <source>
        <dbReference type="Proteomes" id="UP000000673"/>
    </source>
</evidence>
<keyword evidence="9" id="KW-1133">Transmembrane helix</keyword>
<keyword evidence="9" id="KW-0812">Transmembrane</keyword>
<protein>
    <recommendedName>
        <fullName evidence="8">UDP-N-acetylglucosamine 4-epimerase</fullName>
        <ecNumber evidence="4">5.1.3.7</ecNumber>
    </recommendedName>
    <alternativeName>
        <fullName evidence="8">UDP-N-acetylglucosamine 4-epimerase</fullName>
    </alternativeName>
</protein>
<dbReference type="NCBIfam" id="NF007956">
    <property type="entry name" value="PRK10675.1"/>
    <property type="match status" value="1"/>
</dbReference>
<reference evidence="11" key="3">
    <citation type="journal article" date="2013" name="Nucleic Acids Res.">
        <title>The genome of Anopheles darlingi, the main neotropical malaria vector.</title>
        <authorList>
            <person name="Marinotti O."/>
            <person name="Cerqueira G.C."/>
            <person name="de Almeida L.G."/>
            <person name="Ferro M.I."/>
            <person name="Loreto E.L."/>
            <person name="Zaha A."/>
            <person name="Teixeira S.M."/>
            <person name="Wespiser A.R."/>
            <person name="Almeida E Silva A."/>
            <person name="Schlindwein A.D."/>
            <person name="Pacheco A.C."/>
            <person name="Silva A.L."/>
            <person name="Graveley B.R."/>
            <person name="Walenz B.P."/>
            <person name="Lima Bde A."/>
            <person name="Ribeiro C.A."/>
            <person name="Nunes-Silva C.G."/>
            <person name="de Carvalho C.R."/>
            <person name="Soares C.M."/>
            <person name="de Menezes C.B."/>
            <person name="Matiolli C."/>
            <person name="Caffrey D."/>
            <person name="Araujo D.A."/>
            <person name="de Oliveira D.M."/>
            <person name="Golenbock D."/>
            <person name="Grisard E.C."/>
            <person name="Fantinatti-Garboggini F."/>
            <person name="de Carvalho F.M."/>
            <person name="Barcellos F.G."/>
            <person name="Prosdocimi F."/>
            <person name="May G."/>
            <person name="Azevedo Junior G.M."/>
            <person name="Guimaraes G.M."/>
            <person name="Goldman G.H."/>
            <person name="Padilha I.Q."/>
            <person name="Batista Jda S."/>
            <person name="Ferro J.A."/>
            <person name="Ribeiro J.M."/>
            <person name="Fietto J.L."/>
            <person name="Dabbas K.M."/>
            <person name="Cerdeira L."/>
            <person name="Agnez-Lima L.F."/>
            <person name="Brocchi M."/>
            <person name="de Carvalho M.O."/>
            <person name="Teixeira Mde M."/>
            <person name="Diniz Maia Mde M."/>
            <person name="Goldman M.H."/>
            <person name="Cruz Schneider M.P."/>
            <person name="Felipe M.S."/>
            <person name="Hungria M."/>
            <person name="Nicolas M.F."/>
            <person name="Pereira M."/>
            <person name="Montes M.A."/>
            <person name="Cantao M.E."/>
            <person name="Vincentz M."/>
            <person name="Rafael M.S."/>
            <person name="Silverman N."/>
            <person name="Stoco P.H."/>
            <person name="Souza R.C."/>
            <person name="Vicentini R."/>
            <person name="Gazzinelli R.T."/>
            <person name="Neves Rde O."/>
            <person name="Silva R."/>
            <person name="Astolfi-Filho S."/>
            <person name="Maciel T.E."/>
            <person name="Urmenyi T.P."/>
            <person name="Tadei W.P."/>
            <person name="Camargo E.P."/>
            <person name="de Vasconcelos A.T."/>
        </authorList>
    </citation>
    <scope>NUCLEOTIDE SEQUENCE</scope>
</reference>
<feature type="domain" description="NAD(P)-binding" evidence="10">
    <location>
        <begin position="447"/>
        <end position="774"/>
    </location>
</feature>
<dbReference type="HOGENOM" id="CLU_353450_0_0_1"/>
<accession>W5JMK9</accession>
<dbReference type="GO" id="GO:0005829">
    <property type="term" value="C:cytosol"/>
    <property type="evidence" value="ECO:0007669"/>
    <property type="project" value="TreeGrafter"/>
</dbReference>
<dbReference type="InterPro" id="IPR022127">
    <property type="entry name" value="STIMATE/YPL162C"/>
</dbReference>
<evidence type="ECO:0000256" key="5">
    <source>
        <dbReference type="ARBA" id="ARBA00023027"/>
    </source>
</evidence>
<evidence type="ECO:0000313" key="11">
    <source>
        <dbReference type="EMBL" id="ETN64140.1"/>
    </source>
</evidence>
<dbReference type="InterPro" id="IPR005886">
    <property type="entry name" value="UDP_G4E"/>
</dbReference>
<feature type="transmembrane region" description="Helical" evidence="9">
    <location>
        <begin position="196"/>
        <end position="217"/>
    </location>
</feature>
<dbReference type="GO" id="GO:0033499">
    <property type="term" value="P:galactose catabolic process via UDP-galactose, Leloir pathway"/>
    <property type="evidence" value="ECO:0007669"/>
    <property type="project" value="TreeGrafter"/>
</dbReference>
<dbReference type="PANTHER" id="PTHR43725">
    <property type="entry name" value="UDP-GLUCOSE 4-EPIMERASE"/>
    <property type="match status" value="1"/>
</dbReference>
<dbReference type="PRINTS" id="PR01713">
    <property type="entry name" value="NUCEPIMERASE"/>
</dbReference>
<dbReference type="Pfam" id="PF16363">
    <property type="entry name" value="GDP_Man_Dehyd"/>
    <property type="match status" value="1"/>
</dbReference>
<dbReference type="Pfam" id="PF12400">
    <property type="entry name" value="STIMATE"/>
    <property type="match status" value="1"/>
</dbReference>
<dbReference type="EnsemblMetazoa" id="ADAC004125-RA">
    <property type="protein sequence ID" value="ADAC004125-PA"/>
    <property type="gene ID" value="ADAC004125"/>
</dbReference>
<dbReference type="Gene3D" id="3.90.25.10">
    <property type="entry name" value="UDP-galactose 4-epimerase, domain 1"/>
    <property type="match status" value="1"/>
</dbReference>
<keyword evidence="13" id="KW-1185">Reference proteome</keyword>
<keyword evidence="9" id="KW-0472">Membrane</keyword>
<evidence type="ECO:0000259" key="10">
    <source>
        <dbReference type="Pfam" id="PF16363"/>
    </source>
</evidence>
<dbReference type="AlphaFoldDB" id="W5JMK9"/>
<evidence type="ECO:0000256" key="9">
    <source>
        <dbReference type="SAM" id="Phobius"/>
    </source>
</evidence>
<keyword evidence="6" id="KW-0299">Galactose metabolism</keyword>
<evidence type="ECO:0000256" key="1">
    <source>
        <dbReference type="ARBA" id="ARBA00000014"/>
    </source>
</evidence>
<evidence type="ECO:0000256" key="8">
    <source>
        <dbReference type="ARBA" id="ARBA00031827"/>
    </source>
</evidence>
<comment type="cofactor">
    <cofactor evidence="2">
        <name>NAD(+)</name>
        <dbReference type="ChEBI" id="CHEBI:57540"/>
    </cofactor>
</comment>
<evidence type="ECO:0000256" key="7">
    <source>
        <dbReference type="ARBA" id="ARBA00023235"/>
    </source>
</evidence>
<dbReference type="InterPro" id="IPR036291">
    <property type="entry name" value="NAD(P)-bd_dom_sf"/>
</dbReference>
<dbReference type="Gene3D" id="3.40.50.720">
    <property type="entry name" value="NAD(P)-binding Rossmann-like Domain"/>
    <property type="match status" value="1"/>
</dbReference>
<dbReference type="VEuPathDB" id="VectorBase:ADAC004125"/>
<evidence type="ECO:0000313" key="12">
    <source>
        <dbReference type="EnsemblMetazoa" id="ADAC004125-PA"/>
    </source>
</evidence>
<dbReference type="CDD" id="cd05247">
    <property type="entry name" value="UDP_G4E_1_SDR_e"/>
    <property type="match status" value="1"/>
</dbReference>
<dbReference type="SUPFAM" id="SSF51735">
    <property type="entry name" value="NAD(P)-binding Rossmann-fold domains"/>
    <property type="match status" value="1"/>
</dbReference>
<evidence type="ECO:0000256" key="6">
    <source>
        <dbReference type="ARBA" id="ARBA00023144"/>
    </source>
</evidence>
<dbReference type="GO" id="GO:0003978">
    <property type="term" value="F:UDP-glucose 4-epimerase activity"/>
    <property type="evidence" value="ECO:0007669"/>
    <property type="project" value="InterPro"/>
</dbReference>
<evidence type="ECO:0000256" key="4">
    <source>
        <dbReference type="ARBA" id="ARBA00013175"/>
    </source>
</evidence>
<feature type="transmembrane region" description="Helical" evidence="9">
    <location>
        <begin position="43"/>
        <end position="63"/>
    </location>
</feature>
<dbReference type="STRING" id="43151.W5JMK9"/>
<evidence type="ECO:0000256" key="3">
    <source>
        <dbReference type="ARBA" id="ARBA00002760"/>
    </source>
</evidence>
<proteinExistence type="predicted"/>
<reference evidence="12" key="4">
    <citation type="submission" date="2015-06" db="UniProtKB">
        <authorList>
            <consortium name="EnsemblMetazoa"/>
        </authorList>
    </citation>
    <scope>IDENTIFICATION</scope>
</reference>
<sequence>MNSSTSVLLGHTDPDAALAHTEGNTEWQTLHCNKDSLTDLFGWFLQGILATLAFTCLIAKRFCEPQYNRRSWETWWYDTSKQGIGALVIHMANVYLAPLFQGDPCTWYIINFLLDSTIGLFIIYIGIKTCQYLARKKKWDAINFGEYGAPKSWLYQTCIYVFLMVVVKLITTLIIQFDVWDNVKNFVLSPFKDPRIELVVVMLVIPFFVNILIFWVTDNFLMRHTRKKRANASGNTHHAPGREHSLLQKVKYKMIHKTKPNDSESDTLLSGDEEILSFKAPNGSNGGGHGHHRLVTTATTSPGRQYHYHNHSSHHHQHSQPVAASATTAAGLLSLPAGASGSSSSLLTPIDMDTAIILTSSRTSPATSRQNVQQRTRIFESRSITRSYSLREAAAAVRLRDSLDAAVYDDSESVLTEFPAPSTVVYAFPSTTISNNNMTGEQKGTVLVTGGAGYIGSHTVVSLLEAGYGVVALDNFTNSVNSAKNESVALKRVEEITGRKVHFYRCDLLDKDAVERIFKAHRIDSVIHFAALKAVGESMTNPLLYYKNNMIGMINLLEVMDGLGIYKMVFSSSCTVYGEPERLPITEENPTGNVTNVYGRTKYFIEEMLKDAVRADPKWNIIALRYFNPVGAHKSGRIGEDPTKQFTNLMPYIAQVAIGKKDVLTIFGNDYDTPDGTGVRDYVHVMDLASGHVAALNKLDKEHLGLKMYNLGTGKGISVMELINTFERVNGVKIPYVIQDRRAGDISSMFANATLAETELGWKAVHSVDEMCEDFWRWQTMNPNGYKTDQTNGHH</sequence>
<feature type="transmembrane region" description="Helical" evidence="9">
    <location>
        <begin position="107"/>
        <end position="127"/>
    </location>
</feature>
<keyword evidence="7" id="KW-0413">Isomerase</keyword>
<evidence type="ECO:0000256" key="2">
    <source>
        <dbReference type="ARBA" id="ARBA00001911"/>
    </source>
</evidence>
<feature type="transmembrane region" description="Helical" evidence="9">
    <location>
        <begin position="153"/>
        <end position="176"/>
    </location>
</feature>
<dbReference type="EMBL" id="ADMH02001090">
    <property type="protein sequence ID" value="ETN64140.1"/>
    <property type="molecule type" value="Genomic_DNA"/>
</dbReference>
<organism evidence="11">
    <name type="scientific">Anopheles darlingi</name>
    <name type="common">Mosquito</name>
    <dbReference type="NCBI Taxonomy" id="43151"/>
    <lineage>
        <taxon>Eukaryota</taxon>
        <taxon>Metazoa</taxon>
        <taxon>Ecdysozoa</taxon>
        <taxon>Arthropoda</taxon>
        <taxon>Hexapoda</taxon>
        <taxon>Insecta</taxon>
        <taxon>Pterygota</taxon>
        <taxon>Neoptera</taxon>
        <taxon>Endopterygota</taxon>
        <taxon>Diptera</taxon>
        <taxon>Nematocera</taxon>
        <taxon>Culicoidea</taxon>
        <taxon>Culicidae</taxon>
        <taxon>Anophelinae</taxon>
        <taxon>Anopheles</taxon>
    </lineage>
</organism>
<dbReference type="EC" id="5.1.3.7" evidence="4"/>
<dbReference type="PANTHER" id="PTHR43725:SF31">
    <property type="entry name" value="UDP-GLUCOSE 4-EPIMERASE"/>
    <property type="match status" value="1"/>
</dbReference>
<reference evidence="11 13" key="1">
    <citation type="journal article" date="2010" name="BMC Genomics">
        <title>Combination of measures distinguishes pre-miRNAs from other stem-loops in the genome of the newly sequenced Anopheles darlingi.</title>
        <authorList>
            <person name="Mendes N.D."/>
            <person name="Freitas A.T."/>
            <person name="Vasconcelos A.T."/>
            <person name="Sagot M.F."/>
        </authorList>
    </citation>
    <scope>NUCLEOTIDE SEQUENCE</scope>
</reference>
<feature type="transmembrane region" description="Helical" evidence="9">
    <location>
        <begin position="84"/>
        <end position="101"/>
    </location>
</feature>
<dbReference type="Proteomes" id="UP000000673">
    <property type="component" value="Unassembled WGS sequence"/>
</dbReference>
<comment type="function">
    <text evidence="3">Catalyzes two distinct but analogous reactions: the reversible epimerization of UDP-glucose to UDP-galactose and the reversible epimerization of UDP-N-acetylglucosamine to UDP-N-acetylgalactosamine. The reaction with UDP-Gal plays a critical role in the Leloir pathway of galactose catabolism in which galactose is converted to the glycolytic intermediate glucose 6-phosphate. It contributes to the catabolism of dietary galactose and enables the endogenous biosynthesis of both UDP-Gal and UDP-GalNAc when exogenous sources are limited. Both UDP-sugar interconversions are important in the synthesis of glycoproteins and glycolipids.</text>
</comment>